<dbReference type="InterPro" id="IPR004873">
    <property type="entry name" value="BURP_dom"/>
</dbReference>
<evidence type="ECO:0000256" key="7">
    <source>
        <dbReference type="SAM" id="SignalP"/>
    </source>
</evidence>
<keyword evidence="3" id="KW-0964">Secreted</keyword>
<keyword evidence="4" id="KW-0052">Apoplast</keyword>
<dbReference type="Pfam" id="PF03181">
    <property type="entry name" value="BURP"/>
    <property type="match status" value="1"/>
</dbReference>
<organism evidence="9 10">
    <name type="scientific">Turnera subulata</name>
    <dbReference type="NCBI Taxonomy" id="218843"/>
    <lineage>
        <taxon>Eukaryota</taxon>
        <taxon>Viridiplantae</taxon>
        <taxon>Streptophyta</taxon>
        <taxon>Embryophyta</taxon>
        <taxon>Tracheophyta</taxon>
        <taxon>Spermatophyta</taxon>
        <taxon>Magnoliopsida</taxon>
        <taxon>eudicotyledons</taxon>
        <taxon>Gunneridae</taxon>
        <taxon>Pentapetalae</taxon>
        <taxon>rosids</taxon>
        <taxon>fabids</taxon>
        <taxon>Malpighiales</taxon>
        <taxon>Passifloraceae</taxon>
        <taxon>Turnera</taxon>
    </lineage>
</organism>
<name>A0A9Q0F1F3_9ROSI</name>
<dbReference type="PROSITE" id="PS51277">
    <property type="entry name" value="BURP"/>
    <property type="match status" value="1"/>
</dbReference>
<keyword evidence="3" id="KW-0134">Cell wall</keyword>
<keyword evidence="6" id="KW-0325">Glycoprotein</keyword>
<comment type="subcellular location">
    <subcellularLocation>
        <location evidence="1">Secreted</location>
        <location evidence="1">Cell wall</location>
    </subcellularLocation>
    <subcellularLocation>
        <location evidence="2">Secreted</location>
        <location evidence="2">Extracellular space</location>
        <location evidence="2">Apoplast</location>
    </subcellularLocation>
</comment>
<protein>
    <submittedName>
        <fullName evidence="9">Polygalacturonase 1 beta-like protein 3</fullName>
    </submittedName>
</protein>
<evidence type="ECO:0000256" key="5">
    <source>
        <dbReference type="ARBA" id="ARBA00022729"/>
    </source>
</evidence>
<dbReference type="AlphaFoldDB" id="A0A9Q0F1F3"/>
<evidence type="ECO:0000256" key="2">
    <source>
        <dbReference type="ARBA" id="ARBA00004271"/>
    </source>
</evidence>
<dbReference type="OrthoDB" id="773062at2759"/>
<dbReference type="EMBL" id="JAKUCV010007485">
    <property type="protein sequence ID" value="KAJ4823300.1"/>
    <property type="molecule type" value="Genomic_DNA"/>
</dbReference>
<feature type="domain" description="BURP" evidence="8">
    <location>
        <begin position="416"/>
        <end position="630"/>
    </location>
</feature>
<dbReference type="PANTHER" id="PTHR31458">
    <property type="entry name" value="POLYGALACTURONASE 1 BETA-LIKE PROTEIN 2"/>
    <property type="match status" value="1"/>
</dbReference>
<reference evidence="9" key="1">
    <citation type="submission" date="2022-02" db="EMBL/GenBank/DDBJ databases">
        <authorList>
            <person name="Henning P.M."/>
            <person name="McCubbin A.G."/>
            <person name="Shore J.S."/>
        </authorList>
    </citation>
    <scope>NUCLEOTIDE SEQUENCE</scope>
    <source>
        <strain evidence="9">F60SS</strain>
        <tissue evidence="9">Leaves</tissue>
    </source>
</reference>
<evidence type="ECO:0000313" key="10">
    <source>
        <dbReference type="Proteomes" id="UP001141552"/>
    </source>
</evidence>
<evidence type="ECO:0000256" key="4">
    <source>
        <dbReference type="ARBA" id="ARBA00022523"/>
    </source>
</evidence>
<dbReference type="InterPro" id="IPR051897">
    <property type="entry name" value="PG-associated_BURP"/>
</dbReference>
<sequence length="633" mass="68624">MQTIHPSSRLLLLFLSSLSLLLNVFFFNATAADENPFTPKASVIRYWNKEIRGGDLTKSPFFLSKVSPLTAVDAAKFASLASQNALSSHLPAFCSSARLFCFQDLSPSLAKYNPDASFAVYNNKNFTNYGTAAAGGLNAFKNYSEGDNLPVDSFRRYSRDAAGHDDKFDSYGSGGNVVDQSFNTYGAGAAGGTGEFTGYNREVNVPNLKFNSYADDANSRAHQFTSYTKDTNSGSETFASYGKNGNGVPNQFKGYGENSNVIGSNFNNYGENGNGGRDNFTSYGFNGNVPENNFKNYGAGGNGEVDTFSSYRDQSNVGDDSFESYAKGSNAAEVKFNNYGKSFNEGSDKFTGYGKDAVNQHVGFTGYGVNTTFKEYTKGKEGVSFAQYSNGTSSDSSAAMKVSGSAVNKWVEPGKFFRESMLKEGTVMPMPDIRDKMPKRSFLPRTITSKLPFSTAHASQLKEIFHAGENSSMEGIIMDALGECERAPSPGETKRCVGSAEDMIDFATSVLGRNVAVRTTANVLGSKKDIMIGKVKGINGGKVTRSVSCHQSLFPYLLYYCHSVPKVRVYEADILDPKSKARINHGVAICHIDTSSWSPTHGAFLALGPGPGRIEVCHWIFENDMTWTISDDA</sequence>
<feature type="chain" id="PRO_5040380506" evidence="7">
    <location>
        <begin position="33"/>
        <end position="633"/>
    </location>
</feature>
<dbReference type="SMART" id="SM01045">
    <property type="entry name" value="BURP"/>
    <property type="match status" value="1"/>
</dbReference>
<evidence type="ECO:0000256" key="3">
    <source>
        <dbReference type="ARBA" id="ARBA00022512"/>
    </source>
</evidence>
<dbReference type="GO" id="GO:0048046">
    <property type="term" value="C:apoplast"/>
    <property type="evidence" value="ECO:0007669"/>
    <property type="project" value="UniProtKB-SubCell"/>
</dbReference>
<keyword evidence="10" id="KW-1185">Reference proteome</keyword>
<accession>A0A9Q0F1F3</accession>
<evidence type="ECO:0000256" key="6">
    <source>
        <dbReference type="ARBA" id="ARBA00023180"/>
    </source>
</evidence>
<comment type="caution">
    <text evidence="9">The sequence shown here is derived from an EMBL/GenBank/DDBJ whole genome shotgun (WGS) entry which is preliminary data.</text>
</comment>
<dbReference type="PANTHER" id="PTHR31458:SF2">
    <property type="entry name" value="POLYGALACTURONASE 1 BETA-LIKE PROTEIN 2"/>
    <property type="match status" value="1"/>
</dbReference>
<feature type="signal peptide" evidence="7">
    <location>
        <begin position="1"/>
        <end position="32"/>
    </location>
</feature>
<keyword evidence="5 7" id="KW-0732">Signal</keyword>
<evidence type="ECO:0000313" key="9">
    <source>
        <dbReference type="EMBL" id="KAJ4823300.1"/>
    </source>
</evidence>
<evidence type="ECO:0000259" key="8">
    <source>
        <dbReference type="PROSITE" id="PS51277"/>
    </source>
</evidence>
<evidence type="ECO:0000256" key="1">
    <source>
        <dbReference type="ARBA" id="ARBA00004191"/>
    </source>
</evidence>
<gene>
    <name evidence="9" type="primary">PGL3_1</name>
    <name evidence="9" type="ORF">Tsubulata_026950</name>
</gene>
<proteinExistence type="predicted"/>
<reference evidence="9" key="2">
    <citation type="journal article" date="2023" name="Plants (Basel)">
        <title>Annotation of the Turnera subulata (Passifloraceae) Draft Genome Reveals the S-Locus Evolved after the Divergence of Turneroideae from Passifloroideae in a Stepwise Manner.</title>
        <authorList>
            <person name="Henning P.M."/>
            <person name="Roalson E.H."/>
            <person name="Mir W."/>
            <person name="McCubbin A.G."/>
            <person name="Shore J.S."/>
        </authorList>
    </citation>
    <scope>NUCLEOTIDE SEQUENCE</scope>
    <source>
        <strain evidence="9">F60SS</strain>
    </source>
</reference>
<dbReference type="Proteomes" id="UP001141552">
    <property type="component" value="Unassembled WGS sequence"/>
</dbReference>